<gene>
    <name evidence="1" type="ORF">RPERSI_LOCUS13200</name>
</gene>
<dbReference type="EMBL" id="CAJVQC010029024">
    <property type="protein sequence ID" value="CAG8741476.1"/>
    <property type="molecule type" value="Genomic_DNA"/>
</dbReference>
<evidence type="ECO:0000313" key="1">
    <source>
        <dbReference type="EMBL" id="CAG8741476.1"/>
    </source>
</evidence>
<keyword evidence="2" id="KW-1185">Reference proteome</keyword>
<dbReference type="Proteomes" id="UP000789920">
    <property type="component" value="Unassembled WGS sequence"/>
</dbReference>
<protein>
    <submittedName>
        <fullName evidence="1">35193_t:CDS:1</fullName>
    </submittedName>
</protein>
<organism evidence="1 2">
    <name type="scientific">Racocetra persica</name>
    <dbReference type="NCBI Taxonomy" id="160502"/>
    <lineage>
        <taxon>Eukaryota</taxon>
        <taxon>Fungi</taxon>
        <taxon>Fungi incertae sedis</taxon>
        <taxon>Mucoromycota</taxon>
        <taxon>Glomeromycotina</taxon>
        <taxon>Glomeromycetes</taxon>
        <taxon>Diversisporales</taxon>
        <taxon>Gigasporaceae</taxon>
        <taxon>Racocetra</taxon>
    </lineage>
</organism>
<comment type="caution">
    <text evidence="1">The sequence shown here is derived from an EMBL/GenBank/DDBJ whole genome shotgun (WGS) entry which is preliminary data.</text>
</comment>
<sequence>MASDVYSFGIIAYEIVSGLLAYQGISTHINLLHEINNGKRPIIPTYVPKLIAKLINKCLSSQSEERPTSKNIYETINICSKCLSSQLEERTISKELYEIISIWSNEIVNTEPTEFIAQVKQADEIIVNNLESKLPKSEEIYVSEKLTIRTSLNLINSNKLSYIDPKNSGSLLIIDQFQTNLIEMTKNTNKMSDYNICRQTTANIGYQNGMSSGSLIMDQLHDQSQTN</sequence>
<proteinExistence type="predicted"/>
<evidence type="ECO:0000313" key="2">
    <source>
        <dbReference type="Proteomes" id="UP000789920"/>
    </source>
</evidence>
<reference evidence="1" key="1">
    <citation type="submission" date="2021-06" db="EMBL/GenBank/DDBJ databases">
        <authorList>
            <person name="Kallberg Y."/>
            <person name="Tangrot J."/>
            <person name="Rosling A."/>
        </authorList>
    </citation>
    <scope>NUCLEOTIDE SEQUENCE</scope>
    <source>
        <strain evidence="1">MA461A</strain>
    </source>
</reference>
<feature type="non-terminal residue" evidence="1">
    <location>
        <position position="227"/>
    </location>
</feature>
<accession>A0ACA9QBW9</accession>
<name>A0ACA9QBW9_9GLOM</name>